<reference evidence="2 3" key="1">
    <citation type="submission" date="2021-06" db="EMBL/GenBank/DDBJ databases">
        <title>A haploid diamondback moth (Plutella xylostella L.) genome assembly resolves 31 chromosomes and identifies a diamide resistance mutation.</title>
        <authorList>
            <person name="Ward C.M."/>
            <person name="Perry K.D."/>
            <person name="Baker G."/>
            <person name="Powis K."/>
            <person name="Heckel D.G."/>
            <person name="Baxter S.W."/>
        </authorList>
    </citation>
    <scope>NUCLEOTIDE SEQUENCE [LARGE SCALE GENOMIC DNA]</scope>
    <source>
        <strain evidence="2 3">LV</strain>
        <tissue evidence="2">Single pupa</tissue>
    </source>
</reference>
<feature type="region of interest" description="Disordered" evidence="1">
    <location>
        <begin position="1"/>
        <end position="29"/>
    </location>
</feature>
<proteinExistence type="predicted"/>
<dbReference type="EMBL" id="JAHIBW010000025">
    <property type="protein sequence ID" value="KAG7298017.1"/>
    <property type="molecule type" value="Genomic_DNA"/>
</dbReference>
<gene>
    <name evidence="2" type="ORF">JYU34_018777</name>
</gene>
<evidence type="ECO:0000313" key="2">
    <source>
        <dbReference type="EMBL" id="KAG7298017.1"/>
    </source>
</evidence>
<protein>
    <submittedName>
        <fullName evidence="2">Uncharacterized protein</fullName>
    </submittedName>
</protein>
<sequence length="66" mass="7655">MQGAPLPTRGDHSRALRRKEKWNATQWRGRGRARRTCGVKCRDSAASRTLRISATRPLRDYFKLDN</sequence>
<organism evidence="2 3">
    <name type="scientific">Plutella xylostella</name>
    <name type="common">Diamondback moth</name>
    <name type="synonym">Plutella maculipennis</name>
    <dbReference type="NCBI Taxonomy" id="51655"/>
    <lineage>
        <taxon>Eukaryota</taxon>
        <taxon>Metazoa</taxon>
        <taxon>Ecdysozoa</taxon>
        <taxon>Arthropoda</taxon>
        <taxon>Hexapoda</taxon>
        <taxon>Insecta</taxon>
        <taxon>Pterygota</taxon>
        <taxon>Neoptera</taxon>
        <taxon>Endopterygota</taxon>
        <taxon>Lepidoptera</taxon>
        <taxon>Glossata</taxon>
        <taxon>Ditrysia</taxon>
        <taxon>Yponomeutoidea</taxon>
        <taxon>Plutellidae</taxon>
        <taxon>Plutella</taxon>
    </lineage>
</organism>
<evidence type="ECO:0000256" key="1">
    <source>
        <dbReference type="SAM" id="MobiDB-lite"/>
    </source>
</evidence>
<keyword evidence="3" id="KW-1185">Reference proteome</keyword>
<name>A0ABQ7PYG5_PLUXY</name>
<accession>A0ABQ7PYG5</accession>
<dbReference type="Proteomes" id="UP000823941">
    <property type="component" value="Chromosome 25"/>
</dbReference>
<evidence type="ECO:0000313" key="3">
    <source>
        <dbReference type="Proteomes" id="UP000823941"/>
    </source>
</evidence>
<comment type="caution">
    <text evidence="2">The sequence shown here is derived from an EMBL/GenBank/DDBJ whole genome shotgun (WGS) entry which is preliminary data.</text>
</comment>